<dbReference type="EMBL" id="ABDG02000013">
    <property type="protein sequence ID" value="EHK50585.1"/>
    <property type="molecule type" value="Genomic_DNA"/>
</dbReference>
<dbReference type="HOGENOM" id="CLU_013756_2_1_1"/>
<comment type="caution">
    <text evidence="7">The sequence shown here is derived from an EMBL/GenBank/DDBJ whole genome shotgun (WGS) entry which is preliminary data.</text>
</comment>
<feature type="transmembrane region" description="Helical" evidence="6">
    <location>
        <begin position="129"/>
        <end position="154"/>
    </location>
</feature>
<evidence type="ECO:0000313" key="7">
    <source>
        <dbReference type="EMBL" id="EHK50585.1"/>
    </source>
</evidence>
<evidence type="ECO:0000256" key="6">
    <source>
        <dbReference type="SAM" id="Phobius"/>
    </source>
</evidence>
<gene>
    <name evidence="7" type="ORF">TRIATDRAFT_279898</name>
</gene>
<reference evidence="7 8" key="1">
    <citation type="journal article" date="2011" name="Genome Biol.">
        <title>Comparative genome sequence analysis underscores mycoparasitism as the ancestral life style of Trichoderma.</title>
        <authorList>
            <person name="Kubicek C.P."/>
            <person name="Herrera-Estrella A."/>
            <person name="Seidl-Seiboth V."/>
            <person name="Martinez D.A."/>
            <person name="Druzhinina I.S."/>
            <person name="Thon M."/>
            <person name="Zeilinger S."/>
            <person name="Casas-Flores S."/>
            <person name="Horwitz B.A."/>
            <person name="Mukherjee P.K."/>
            <person name="Mukherjee M."/>
            <person name="Kredics L."/>
            <person name="Alcaraz L.D."/>
            <person name="Aerts A."/>
            <person name="Antal Z."/>
            <person name="Atanasova L."/>
            <person name="Cervantes-Badillo M.G."/>
            <person name="Challacombe J."/>
            <person name="Chertkov O."/>
            <person name="McCluskey K."/>
            <person name="Coulpier F."/>
            <person name="Deshpande N."/>
            <person name="von Doehren H."/>
            <person name="Ebbole D.J."/>
            <person name="Esquivel-Naranjo E.U."/>
            <person name="Fekete E."/>
            <person name="Flipphi M."/>
            <person name="Glaser F."/>
            <person name="Gomez-Rodriguez E.Y."/>
            <person name="Gruber S."/>
            <person name="Han C."/>
            <person name="Henrissat B."/>
            <person name="Hermosa R."/>
            <person name="Hernandez-Onate M."/>
            <person name="Karaffa L."/>
            <person name="Kosti I."/>
            <person name="Le Crom S."/>
            <person name="Lindquist E."/>
            <person name="Lucas S."/>
            <person name="Luebeck M."/>
            <person name="Luebeck P.S."/>
            <person name="Margeot A."/>
            <person name="Metz B."/>
            <person name="Misra M."/>
            <person name="Nevalainen H."/>
            <person name="Omann M."/>
            <person name="Packer N."/>
            <person name="Perrone G."/>
            <person name="Uresti-Rivera E.E."/>
            <person name="Salamov A."/>
            <person name="Schmoll M."/>
            <person name="Seiboth B."/>
            <person name="Shapiro H."/>
            <person name="Sukno S."/>
            <person name="Tamayo-Ramos J.A."/>
            <person name="Tisch D."/>
            <person name="Wiest A."/>
            <person name="Wilkinson H.H."/>
            <person name="Zhang M."/>
            <person name="Coutinho P.M."/>
            <person name="Kenerley C.M."/>
            <person name="Monte E."/>
            <person name="Baker S.E."/>
            <person name="Grigoriev I.V."/>
        </authorList>
    </citation>
    <scope>NUCLEOTIDE SEQUENCE [LARGE SCALE GENOMIC DNA]</scope>
    <source>
        <strain evidence="8">ATCC 20476 / IMI 206040</strain>
    </source>
</reference>
<dbReference type="InterPro" id="IPR036259">
    <property type="entry name" value="MFS_trans_sf"/>
</dbReference>
<dbReference type="PANTHER" id="PTHR23507:SF1">
    <property type="entry name" value="FI18259P1-RELATED"/>
    <property type="match status" value="1"/>
</dbReference>
<evidence type="ECO:0008006" key="9">
    <source>
        <dbReference type="Google" id="ProtNLM"/>
    </source>
</evidence>
<protein>
    <recommendedName>
        <fullName evidence="9">Major facilitator superfamily (MFS) profile domain-containing protein</fullName>
    </recommendedName>
</protein>
<feature type="transmembrane region" description="Helical" evidence="6">
    <location>
        <begin position="311"/>
        <end position="332"/>
    </location>
</feature>
<dbReference type="KEGG" id="tatv:25779409"/>
<feature type="transmembrane region" description="Helical" evidence="6">
    <location>
        <begin position="196"/>
        <end position="215"/>
    </location>
</feature>
<feature type="region of interest" description="Disordered" evidence="5">
    <location>
        <begin position="1"/>
        <end position="29"/>
    </location>
</feature>
<dbReference type="InterPro" id="IPR011701">
    <property type="entry name" value="MFS"/>
</dbReference>
<proteinExistence type="predicted"/>
<dbReference type="Pfam" id="PF07690">
    <property type="entry name" value="MFS_1"/>
    <property type="match status" value="1"/>
</dbReference>
<evidence type="ECO:0000256" key="5">
    <source>
        <dbReference type="SAM" id="MobiDB-lite"/>
    </source>
</evidence>
<dbReference type="SUPFAM" id="SSF103473">
    <property type="entry name" value="MFS general substrate transporter"/>
    <property type="match status" value="1"/>
</dbReference>
<dbReference type="GeneID" id="25779409"/>
<feature type="transmembrane region" description="Helical" evidence="6">
    <location>
        <begin position="438"/>
        <end position="457"/>
    </location>
</feature>
<evidence type="ECO:0000256" key="2">
    <source>
        <dbReference type="ARBA" id="ARBA00022692"/>
    </source>
</evidence>
<keyword evidence="4 6" id="KW-0472">Membrane</keyword>
<dbReference type="AlphaFoldDB" id="G9NF70"/>
<feature type="transmembrane region" description="Helical" evidence="6">
    <location>
        <begin position="384"/>
        <end position="402"/>
    </location>
</feature>
<evidence type="ECO:0000313" key="8">
    <source>
        <dbReference type="Proteomes" id="UP000005426"/>
    </source>
</evidence>
<accession>G9NF70</accession>
<feature type="transmembrane region" description="Helical" evidence="6">
    <location>
        <begin position="352"/>
        <end position="372"/>
    </location>
</feature>
<dbReference type="GO" id="GO:0016020">
    <property type="term" value="C:membrane"/>
    <property type="evidence" value="ECO:0007669"/>
    <property type="project" value="UniProtKB-SubCell"/>
</dbReference>
<dbReference type="OMA" id="LICHEYY"/>
<organism evidence="7 8">
    <name type="scientific">Hypocrea atroviridis (strain ATCC 20476 / IMI 206040)</name>
    <name type="common">Trichoderma atroviride</name>
    <dbReference type="NCBI Taxonomy" id="452589"/>
    <lineage>
        <taxon>Eukaryota</taxon>
        <taxon>Fungi</taxon>
        <taxon>Dikarya</taxon>
        <taxon>Ascomycota</taxon>
        <taxon>Pezizomycotina</taxon>
        <taxon>Sordariomycetes</taxon>
        <taxon>Hypocreomycetidae</taxon>
        <taxon>Hypocreales</taxon>
        <taxon>Hypocreaceae</taxon>
        <taxon>Trichoderma</taxon>
    </lineage>
</organism>
<comment type="subcellular location">
    <subcellularLocation>
        <location evidence="1">Membrane</location>
        <topology evidence="1">Multi-pass membrane protein</topology>
    </subcellularLocation>
</comment>
<keyword evidence="2 6" id="KW-0812">Transmembrane</keyword>
<name>G9NF70_HYPAI</name>
<feature type="transmembrane region" description="Helical" evidence="6">
    <location>
        <begin position="160"/>
        <end position="184"/>
    </location>
</feature>
<dbReference type="OrthoDB" id="194139at2759"/>
<feature type="transmembrane region" description="Helical" evidence="6">
    <location>
        <begin position="39"/>
        <end position="61"/>
    </location>
</feature>
<dbReference type="Gene3D" id="1.20.1250.20">
    <property type="entry name" value="MFS general substrate transporter like domains"/>
    <property type="match status" value="1"/>
</dbReference>
<dbReference type="PANTHER" id="PTHR23507">
    <property type="entry name" value="ZGC:174356"/>
    <property type="match status" value="1"/>
</dbReference>
<dbReference type="Proteomes" id="UP000005426">
    <property type="component" value="Unassembled WGS sequence"/>
</dbReference>
<evidence type="ECO:0000256" key="1">
    <source>
        <dbReference type="ARBA" id="ARBA00004141"/>
    </source>
</evidence>
<dbReference type="GO" id="GO:0022857">
    <property type="term" value="F:transmembrane transporter activity"/>
    <property type="evidence" value="ECO:0007669"/>
    <property type="project" value="InterPro"/>
</dbReference>
<feature type="transmembrane region" description="Helical" evidence="6">
    <location>
        <begin position="102"/>
        <end position="122"/>
    </location>
</feature>
<feature type="transmembrane region" description="Helical" evidence="6">
    <location>
        <begin position="477"/>
        <end position="497"/>
    </location>
</feature>
<keyword evidence="3 6" id="KW-1133">Transmembrane helix</keyword>
<dbReference type="eggNOG" id="ENOG502QWBF">
    <property type="taxonomic scope" value="Eukaryota"/>
</dbReference>
<evidence type="ECO:0000256" key="4">
    <source>
        <dbReference type="ARBA" id="ARBA00023136"/>
    </source>
</evidence>
<evidence type="ECO:0000256" key="3">
    <source>
        <dbReference type="ARBA" id="ARBA00022989"/>
    </source>
</evidence>
<feature type="transmembrane region" description="Helical" evidence="6">
    <location>
        <begin position="408"/>
        <end position="426"/>
    </location>
</feature>
<sequence>MDVDERSRLLPDQPDQGPENVPATTSRSETSTAFPRRHLVYCILISIISFLVVSSSFLQVIPLFDLLMRNVCHRLHPEYEPGSPECFLDTEVGAELMLVTRLSYVLTILPGILTAVPYGFLTDHYGRKFGLFLSIVGLVLAQAFNIIVCLWPNVFHYRLALISPLFLFIGGGSVVLSSILFSMLSDIAPSAHRTTTFFGIGVSWLAAELFIFPLATKLMHTSIWIPVFVGISLYIPTIAIALFLPETLHMKALLDDVAPDLAEAALANQEERDENDNRPWWTRWRRSFTEGLPRFREATVSVFWGNQQVTLLLLTLLITSVGKGAEIMLLQFVNWRFGWDWLKTANLVTVKAAISVALLLLLLPAANYFLTIKREILPKKRDLLFARISCILLAVGSLVVGLAPTSSLMLVGLIFLCFGFPFGLILRGLLSELVDGQHYGLLFGSVALMENLGGALGRPLMELCFKRGANFGGVWTGLPFLVATLFFVLAAILLRYVRVM</sequence>
<keyword evidence="8" id="KW-1185">Reference proteome</keyword>
<feature type="transmembrane region" description="Helical" evidence="6">
    <location>
        <begin position="221"/>
        <end position="244"/>
    </location>
</feature>